<reference evidence="3" key="1">
    <citation type="journal article" date="2020" name="Genome Biol.">
        <title>Gamete binning: chromosome-level and haplotype-resolved genome assembly enabled by high-throughput single-cell sequencing of gamete genomes.</title>
        <authorList>
            <person name="Campoy J.A."/>
            <person name="Sun H."/>
            <person name="Goel M."/>
            <person name="Jiao W.-B."/>
            <person name="Folz-Donahue K."/>
            <person name="Wang N."/>
            <person name="Rubio M."/>
            <person name="Liu C."/>
            <person name="Kukat C."/>
            <person name="Ruiz D."/>
            <person name="Huettel B."/>
            <person name="Schneeberger K."/>
        </authorList>
    </citation>
    <scope>NUCLEOTIDE SEQUENCE [LARGE SCALE GENOMIC DNA]</scope>
    <source>
        <strain evidence="3">cv. Rojo Pasion</strain>
    </source>
</reference>
<keyword evidence="3" id="KW-1185">Reference proteome</keyword>
<accession>A0A6J5XTA0</accession>
<dbReference type="EMBL" id="CAEKKB010000007">
    <property type="protein sequence ID" value="CAB4316331.1"/>
    <property type="molecule type" value="Genomic_DNA"/>
</dbReference>
<proteinExistence type="predicted"/>
<sequence>MQEHNNILSSKLDDTQKQLHEQQSHSAQLQDDLEQTLQLRQEQSLKSVPNPSSQEKGKQPAMGGPSVSRRLFVPFPEERHWEYRVYSDCRDRPNDRRRERWTSPILVQAKLNDRHLDVLGPKSPLRR</sequence>
<evidence type="ECO:0000313" key="3">
    <source>
        <dbReference type="Proteomes" id="UP000507245"/>
    </source>
</evidence>
<name>A0A6J5XTA0_PRUAR</name>
<protein>
    <submittedName>
        <fullName evidence="2">Uncharacterized protein</fullName>
    </submittedName>
</protein>
<dbReference type="Proteomes" id="UP000507245">
    <property type="component" value="Unassembled WGS sequence"/>
</dbReference>
<dbReference type="AlphaFoldDB" id="A0A6J5XTA0"/>
<gene>
    <name evidence="2" type="ORF">ORAREDHAP_LOCUS41461</name>
</gene>
<organism evidence="2 3">
    <name type="scientific">Prunus armeniaca</name>
    <name type="common">Apricot</name>
    <name type="synonym">Armeniaca vulgaris</name>
    <dbReference type="NCBI Taxonomy" id="36596"/>
    <lineage>
        <taxon>Eukaryota</taxon>
        <taxon>Viridiplantae</taxon>
        <taxon>Streptophyta</taxon>
        <taxon>Embryophyta</taxon>
        <taxon>Tracheophyta</taxon>
        <taxon>Spermatophyta</taxon>
        <taxon>Magnoliopsida</taxon>
        <taxon>eudicotyledons</taxon>
        <taxon>Gunneridae</taxon>
        <taxon>Pentapetalae</taxon>
        <taxon>rosids</taxon>
        <taxon>fabids</taxon>
        <taxon>Rosales</taxon>
        <taxon>Rosaceae</taxon>
        <taxon>Amygdaloideae</taxon>
        <taxon>Amygdaleae</taxon>
        <taxon>Prunus</taxon>
    </lineage>
</organism>
<feature type="compositionally biased region" description="Low complexity" evidence="1">
    <location>
        <begin position="35"/>
        <end position="45"/>
    </location>
</feature>
<evidence type="ECO:0000256" key="1">
    <source>
        <dbReference type="SAM" id="MobiDB-lite"/>
    </source>
</evidence>
<feature type="compositionally biased region" description="Basic and acidic residues" evidence="1">
    <location>
        <begin position="11"/>
        <end position="23"/>
    </location>
</feature>
<evidence type="ECO:0000313" key="2">
    <source>
        <dbReference type="EMBL" id="CAB4316331.1"/>
    </source>
</evidence>
<feature type="region of interest" description="Disordered" evidence="1">
    <location>
        <begin position="1"/>
        <end position="70"/>
    </location>
</feature>